<organism evidence="2 3">
    <name type="scientific">Variimorphobacter saccharofermentans</name>
    <dbReference type="NCBI Taxonomy" id="2755051"/>
    <lineage>
        <taxon>Bacteria</taxon>
        <taxon>Bacillati</taxon>
        <taxon>Bacillota</taxon>
        <taxon>Clostridia</taxon>
        <taxon>Lachnospirales</taxon>
        <taxon>Lachnospiraceae</taxon>
        <taxon>Variimorphobacter</taxon>
    </lineage>
</organism>
<evidence type="ECO:0000313" key="3">
    <source>
        <dbReference type="Proteomes" id="UP000574276"/>
    </source>
</evidence>
<reference evidence="2 3" key="1">
    <citation type="submission" date="2020-07" db="EMBL/GenBank/DDBJ databases">
        <title>Characterization and genome sequencing of isolate MD1, a novel member within the family Lachnospiraceae.</title>
        <authorList>
            <person name="Rettenmaier R."/>
            <person name="Di Bello L."/>
            <person name="Zinser C."/>
            <person name="Scheitz K."/>
            <person name="Liebl W."/>
            <person name="Zverlov V."/>
        </authorList>
    </citation>
    <scope>NUCLEOTIDE SEQUENCE [LARGE SCALE GENOMIC DNA]</scope>
    <source>
        <strain evidence="2 3">MD1</strain>
    </source>
</reference>
<dbReference type="EMBL" id="JACEGA010000001">
    <property type="protein sequence ID" value="MBB2182456.1"/>
    <property type="molecule type" value="Genomic_DNA"/>
</dbReference>
<name>A0A839JYI1_9FIRM</name>
<gene>
    <name evidence="2" type="ORF">H0486_06150</name>
</gene>
<dbReference type="Proteomes" id="UP000574276">
    <property type="component" value="Unassembled WGS sequence"/>
</dbReference>
<feature type="compositionally biased region" description="Basic and acidic residues" evidence="1">
    <location>
        <begin position="1"/>
        <end position="10"/>
    </location>
</feature>
<comment type="caution">
    <text evidence="2">The sequence shown here is derived from an EMBL/GenBank/DDBJ whole genome shotgun (WGS) entry which is preliminary data.</text>
</comment>
<dbReference type="RefSeq" id="WP_228352177.1">
    <property type="nucleotide sequence ID" value="NZ_JACEGA010000001.1"/>
</dbReference>
<feature type="region of interest" description="Disordered" evidence="1">
    <location>
        <begin position="1"/>
        <end position="60"/>
    </location>
</feature>
<proteinExistence type="predicted"/>
<protein>
    <submittedName>
        <fullName evidence="2">Uncharacterized protein</fullName>
    </submittedName>
</protein>
<keyword evidence="3" id="KW-1185">Reference proteome</keyword>
<dbReference type="AlphaFoldDB" id="A0A839JYI1"/>
<sequence length="60" mass="6427">MNNHMKESKATPKKGSSTHNSVNGDTPSRNEIGNSPEIGQPDPSIATPVIPSEMPSREIK</sequence>
<accession>A0A839JYI1</accession>
<evidence type="ECO:0000313" key="2">
    <source>
        <dbReference type="EMBL" id="MBB2182456.1"/>
    </source>
</evidence>
<evidence type="ECO:0000256" key="1">
    <source>
        <dbReference type="SAM" id="MobiDB-lite"/>
    </source>
</evidence>
<feature type="compositionally biased region" description="Polar residues" evidence="1">
    <location>
        <begin position="14"/>
        <end position="33"/>
    </location>
</feature>